<keyword evidence="1" id="KW-0285">Flavoprotein</keyword>
<keyword evidence="2" id="KW-0560">Oxidoreductase</keyword>
<dbReference type="Gene3D" id="3.50.50.60">
    <property type="entry name" value="FAD/NAD(P)-binding domain"/>
    <property type="match status" value="2"/>
</dbReference>
<name>A0ABT4VFQ0_9HELI</name>
<proteinExistence type="predicted"/>
<gene>
    <name evidence="3" type="ORF">PF021_04700</name>
</gene>
<dbReference type="PRINTS" id="PR00368">
    <property type="entry name" value="FADPNR"/>
</dbReference>
<dbReference type="SUPFAM" id="SSF51905">
    <property type="entry name" value="FAD/NAD(P)-binding domain"/>
    <property type="match status" value="1"/>
</dbReference>
<dbReference type="Proteomes" id="UP001210261">
    <property type="component" value="Unassembled WGS sequence"/>
</dbReference>
<reference evidence="3 4" key="1">
    <citation type="submission" date="2023-01" db="EMBL/GenBank/DDBJ databases">
        <title>Description of Helicobacter ibis sp. nov. isolated from faecal droppings of black-faced ibis (Theristicus melanopis).</title>
        <authorList>
            <person name="Lopez-Cantillo M."/>
            <person name="Vidal-Veuthey B."/>
            <person name="Mella A."/>
            <person name="De La Haba R."/>
            <person name="Collado L."/>
        </authorList>
    </citation>
    <scope>NUCLEOTIDE SEQUENCE [LARGE SCALE GENOMIC DNA]</scope>
    <source>
        <strain evidence="3 4">A82</strain>
    </source>
</reference>
<evidence type="ECO:0000313" key="4">
    <source>
        <dbReference type="Proteomes" id="UP001210261"/>
    </source>
</evidence>
<dbReference type="InterPro" id="IPR050097">
    <property type="entry name" value="Ferredoxin-NADP_redctase_2"/>
</dbReference>
<dbReference type="RefSeq" id="WP_271021269.1">
    <property type="nucleotide sequence ID" value="NZ_JAQHXR010000002.1"/>
</dbReference>
<accession>A0ABT4VFQ0</accession>
<dbReference type="Pfam" id="PF13738">
    <property type="entry name" value="Pyr_redox_3"/>
    <property type="match status" value="1"/>
</dbReference>
<evidence type="ECO:0000256" key="1">
    <source>
        <dbReference type="ARBA" id="ARBA00022630"/>
    </source>
</evidence>
<evidence type="ECO:0000313" key="3">
    <source>
        <dbReference type="EMBL" id="MDA3968973.1"/>
    </source>
</evidence>
<dbReference type="PRINTS" id="PR00411">
    <property type="entry name" value="PNDRDTASEI"/>
</dbReference>
<sequence length="320" mass="35388">MKDIYEVAIIGGGPGGIASAVESVVLGIKDVILFEKGDGHSTTIRKFYKDRKRVDKDYRGQKIELDGNIYFCDGTKESTLDLFDNIIKDNHFEARFNTEVESITKDGENFVIHTTDNLTIKAKFIIISIGKMGQPNKPSYQLPSTLRKIINFNANEVQEGEKVLVVGGGNSAVEYACVLSETNEVILNYRKTEFSRINDVNKENLDSCLNKQSITPKFGVDIQSLEDSNGKPKVNYTDGTSDTYDRIIYAIGGIAPIDFLKKCGLKIDSDGIPVVDENHESSVKNIYIAGDILYKNGGSIAAALNHGFKIVQDIKERLDS</sequence>
<dbReference type="EMBL" id="JAQHXR010000002">
    <property type="protein sequence ID" value="MDA3968973.1"/>
    <property type="molecule type" value="Genomic_DNA"/>
</dbReference>
<organism evidence="3 4">
    <name type="scientific">Helicobacter ibis</name>
    <dbReference type="NCBI Taxonomy" id="2962633"/>
    <lineage>
        <taxon>Bacteria</taxon>
        <taxon>Pseudomonadati</taxon>
        <taxon>Campylobacterota</taxon>
        <taxon>Epsilonproteobacteria</taxon>
        <taxon>Campylobacterales</taxon>
        <taxon>Helicobacteraceae</taxon>
        <taxon>Helicobacter</taxon>
    </lineage>
</organism>
<protein>
    <submittedName>
        <fullName evidence="3">NAD(P)-binding domain-containing protein</fullName>
    </submittedName>
</protein>
<dbReference type="InterPro" id="IPR036188">
    <property type="entry name" value="FAD/NAD-bd_sf"/>
</dbReference>
<comment type="caution">
    <text evidence="3">The sequence shown here is derived from an EMBL/GenBank/DDBJ whole genome shotgun (WGS) entry which is preliminary data.</text>
</comment>
<evidence type="ECO:0000256" key="2">
    <source>
        <dbReference type="ARBA" id="ARBA00023002"/>
    </source>
</evidence>
<keyword evidence="4" id="KW-1185">Reference proteome</keyword>
<dbReference type="PANTHER" id="PTHR48105">
    <property type="entry name" value="THIOREDOXIN REDUCTASE 1-RELATED-RELATED"/>
    <property type="match status" value="1"/>
</dbReference>